<protein>
    <submittedName>
        <fullName evidence="1">Uncharacterized protein</fullName>
    </submittedName>
</protein>
<dbReference type="EMBL" id="PEYV01000031">
    <property type="protein sequence ID" value="PIS21569.1"/>
    <property type="molecule type" value="Genomic_DNA"/>
</dbReference>
<evidence type="ECO:0000313" key="2">
    <source>
        <dbReference type="Proteomes" id="UP000231098"/>
    </source>
</evidence>
<dbReference type="Gene3D" id="2.20.28.10">
    <property type="match status" value="1"/>
</dbReference>
<dbReference type="Proteomes" id="UP000231098">
    <property type="component" value="Unassembled WGS sequence"/>
</dbReference>
<name>A0A2H0XBM0_UNCKA</name>
<accession>A0A2H0XBM0</accession>
<gene>
    <name evidence="1" type="ORF">COT51_02015</name>
</gene>
<proteinExistence type="predicted"/>
<sequence length="60" mass="6912">MDDINEIRGDKVFICEECGYTTVDEEEIKLKKCPECGGKLKIEKFKDETIAEGFSEETFE</sequence>
<organism evidence="1 2">
    <name type="scientific">candidate division WWE3 bacterium CG08_land_8_20_14_0_20_41_15</name>
    <dbReference type="NCBI Taxonomy" id="1975086"/>
    <lineage>
        <taxon>Bacteria</taxon>
        <taxon>Katanobacteria</taxon>
    </lineage>
</organism>
<dbReference type="AlphaFoldDB" id="A0A2H0XBM0"/>
<evidence type="ECO:0000313" key="1">
    <source>
        <dbReference type="EMBL" id="PIS21569.1"/>
    </source>
</evidence>
<comment type="caution">
    <text evidence="1">The sequence shown here is derived from an EMBL/GenBank/DDBJ whole genome shotgun (WGS) entry which is preliminary data.</text>
</comment>
<reference evidence="2" key="1">
    <citation type="submission" date="2017-09" db="EMBL/GenBank/DDBJ databases">
        <title>Depth-based differentiation of microbial function through sediment-hosted aquifers and enrichment of novel symbionts in the deep terrestrial subsurface.</title>
        <authorList>
            <person name="Probst A.J."/>
            <person name="Ladd B."/>
            <person name="Jarett J.K."/>
            <person name="Geller-Mcgrath D.E."/>
            <person name="Sieber C.M.K."/>
            <person name="Emerson J.B."/>
            <person name="Anantharaman K."/>
            <person name="Thomas B.C."/>
            <person name="Malmstrom R."/>
            <person name="Stieglmeier M."/>
            <person name="Klingl A."/>
            <person name="Woyke T."/>
            <person name="Ryan C.M."/>
            <person name="Banfield J.F."/>
        </authorList>
    </citation>
    <scope>NUCLEOTIDE SEQUENCE [LARGE SCALE GENOMIC DNA]</scope>
</reference>